<keyword evidence="3" id="KW-1185">Reference proteome</keyword>
<keyword evidence="1" id="KW-0812">Transmembrane</keyword>
<dbReference type="AlphaFoldDB" id="A0AAE0PFW1"/>
<reference evidence="2" key="2">
    <citation type="submission" date="2023-07" db="EMBL/GenBank/DDBJ databases">
        <authorList>
            <consortium name="Lawrence Berkeley National Laboratory"/>
            <person name="Haridas S."/>
            <person name="Hensen N."/>
            <person name="Bonometti L."/>
            <person name="Westerberg I."/>
            <person name="Brannstrom I.O."/>
            <person name="Guillou S."/>
            <person name="Cros-Aarteil S."/>
            <person name="Calhoun S."/>
            <person name="Kuo A."/>
            <person name="Mondo S."/>
            <person name="Pangilinan J."/>
            <person name="Riley R."/>
            <person name="LaButti K."/>
            <person name="Andreopoulos B."/>
            <person name="Lipzen A."/>
            <person name="Chen C."/>
            <person name="Yanf M."/>
            <person name="Daum C."/>
            <person name="Ng V."/>
            <person name="Clum A."/>
            <person name="Steindorff A."/>
            <person name="Ohm R."/>
            <person name="Martin F."/>
            <person name="Silar P."/>
            <person name="Natvig D."/>
            <person name="Lalanne C."/>
            <person name="Gautier V."/>
            <person name="Ament-velasquez S.L."/>
            <person name="Kruys A."/>
            <person name="Hutchinson M.I."/>
            <person name="Powell A.J."/>
            <person name="Barry K."/>
            <person name="Miller A.N."/>
            <person name="Grigoriev I.V."/>
            <person name="Debuchy R."/>
            <person name="Gladieux P."/>
            <person name="Thoren M.H."/>
            <person name="Johannesson H."/>
        </authorList>
    </citation>
    <scope>NUCLEOTIDE SEQUENCE</scope>
    <source>
        <strain evidence="2">FGSC 1904</strain>
    </source>
</reference>
<comment type="caution">
    <text evidence="2">The sequence shown here is derived from an EMBL/GenBank/DDBJ whole genome shotgun (WGS) entry which is preliminary data.</text>
</comment>
<evidence type="ECO:0000313" key="2">
    <source>
        <dbReference type="EMBL" id="KAK3399214.1"/>
    </source>
</evidence>
<organism evidence="2 3">
    <name type="scientific">Sordaria brevicollis</name>
    <dbReference type="NCBI Taxonomy" id="83679"/>
    <lineage>
        <taxon>Eukaryota</taxon>
        <taxon>Fungi</taxon>
        <taxon>Dikarya</taxon>
        <taxon>Ascomycota</taxon>
        <taxon>Pezizomycotina</taxon>
        <taxon>Sordariomycetes</taxon>
        <taxon>Sordariomycetidae</taxon>
        <taxon>Sordariales</taxon>
        <taxon>Sordariaceae</taxon>
        <taxon>Sordaria</taxon>
    </lineage>
</organism>
<feature type="transmembrane region" description="Helical" evidence="1">
    <location>
        <begin position="93"/>
        <end position="111"/>
    </location>
</feature>
<protein>
    <submittedName>
        <fullName evidence="2">Uncharacterized protein</fullName>
    </submittedName>
</protein>
<keyword evidence="1" id="KW-0472">Membrane</keyword>
<name>A0AAE0PFW1_SORBR</name>
<accession>A0AAE0PFW1</accession>
<dbReference type="Proteomes" id="UP001281003">
    <property type="component" value="Unassembled WGS sequence"/>
</dbReference>
<proteinExistence type="predicted"/>
<dbReference type="EMBL" id="JAUTDP010000005">
    <property type="protein sequence ID" value="KAK3399214.1"/>
    <property type="molecule type" value="Genomic_DNA"/>
</dbReference>
<gene>
    <name evidence="2" type="ORF">B0T20DRAFT_452755</name>
</gene>
<keyword evidence="1" id="KW-1133">Transmembrane helix</keyword>
<evidence type="ECO:0000256" key="1">
    <source>
        <dbReference type="SAM" id="Phobius"/>
    </source>
</evidence>
<reference evidence="2" key="1">
    <citation type="journal article" date="2023" name="Mol. Phylogenet. Evol.">
        <title>Genome-scale phylogeny and comparative genomics of the fungal order Sordariales.</title>
        <authorList>
            <person name="Hensen N."/>
            <person name="Bonometti L."/>
            <person name="Westerberg I."/>
            <person name="Brannstrom I.O."/>
            <person name="Guillou S."/>
            <person name="Cros-Aarteil S."/>
            <person name="Calhoun S."/>
            <person name="Haridas S."/>
            <person name="Kuo A."/>
            <person name="Mondo S."/>
            <person name="Pangilinan J."/>
            <person name="Riley R."/>
            <person name="LaButti K."/>
            <person name="Andreopoulos B."/>
            <person name="Lipzen A."/>
            <person name="Chen C."/>
            <person name="Yan M."/>
            <person name="Daum C."/>
            <person name="Ng V."/>
            <person name="Clum A."/>
            <person name="Steindorff A."/>
            <person name="Ohm R.A."/>
            <person name="Martin F."/>
            <person name="Silar P."/>
            <person name="Natvig D.O."/>
            <person name="Lalanne C."/>
            <person name="Gautier V."/>
            <person name="Ament-Velasquez S.L."/>
            <person name="Kruys A."/>
            <person name="Hutchinson M.I."/>
            <person name="Powell A.J."/>
            <person name="Barry K."/>
            <person name="Miller A.N."/>
            <person name="Grigoriev I.V."/>
            <person name="Debuchy R."/>
            <person name="Gladieux P."/>
            <person name="Hiltunen Thoren M."/>
            <person name="Johannesson H."/>
        </authorList>
    </citation>
    <scope>NUCLEOTIDE SEQUENCE</scope>
    <source>
        <strain evidence="2">FGSC 1904</strain>
    </source>
</reference>
<evidence type="ECO:0000313" key="3">
    <source>
        <dbReference type="Proteomes" id="UP001281003"/>
    </source>
</evidence>
<sequence length="434" mass="50061">MHRSRALVRQTCRLPSLPLALPGGLRLVDRTPKSDRYFEEYDGPSPEQWDFLIHHLQTPNLTAEVCLDTVLMYTMIAVKHESMWKARMMREDYFPVARLFYCAFMLIHPHFEIPRFWQMGMHILHMLASLNYRPAILTMYRYFQQISRHRDVKSDVYRFSKSKFQELVNKGDANACTWKAVEVWDPDRPTESLKYLDKAMEGFKKNPEMYESEPLVNAALQPTRENVPMWAKLLNAFTELKSMIVGLVVRKETAAYSLRRRLMLDRLLGLDKKAAREPLWTWEGVYRAKRGIALAATGDIPGAVEELKIAADELDQEEGHYALATIYQSNAEMINEHILLNGTASLEGAYLDLPDGQQSLEELSDMVRVMNEEAELRYKRAAQGGHALAAQRLAVLCETRKEDPGLPKRDKETYELAAKEWAKVGEFEESEGRL</sequence>